<dbReference type="AlphaFoldDB" id="A0A2Z3HA70"/>
<dbReference type="KEGG" id="gog:C1280_14145"/>
<evidence type="ECO:0000313" key="2">
    <source>
        <dbReference type="Proteomes" id="UP000245802"/>
    </source>
</evidence>
<proteinExistence type="predicted"/>
<keyword evidence="2" id="KW-1185">Reference proteome</keyword>
<accession>A0A2Z3HA70</accession>
<dbReference type="Proteomes" id="UP000245802">
    <property type="component" value="Chromosome"/>
</dbReference>
<dbReference type="InterPro" id="IPR017850">
    <property type="entry name" value="Alkaline_phosphatase_core_sf"/>
</dbReference>
<reference evidence="1 2" key="1">
    <citation type="submission" date="2018-01" db="EMBL/GenBank/DDBJ databases">
        <title>G. obscuriglobus.</title>
        <authorList>
            <person name="Franke J."/>
            <person name="Blomberg W."/>
            <person name="Selmecki A."/>
        </authorList>
    </citation>
    <scope>NUCLEOTIDE SEQUENCE [LARGE SCALE GENOMIC DNA]</scope>
    <source>
        <strain evidence="1 2">DSM 5831</strain>
    </source>
</reference>
<protein>
    <submittedName>
        <fullName evidence="1">Uncharacterized protein</fullName>
    </submittedName>
</protein>
<organism evidence="1 2">
    <name type="scientific">Gemmata obscuriglobus</name>
    <dbReference type="NCBI Taxonomy" id="114"/>
    <lineage>
        <taxon>Bacteria</taxon>
        <taxon>Pseudomonadati</taxon>
        <taxon>Planctomycetota</taxon>
        <taxon>Planctomycetia</taxon>
        <taxon>Gemmatales</taxon>
        <taxon>Gemmataceae</taxon>
        <taxon>Gemmata</taxon>
    </lineage>
</organism>
<name>A0A2Z3HA70_9BACT</name>
<evidence type="ECO:0000313" key="1">
    <source>
        <dbReference type="EMBL" id="AWM38020.1"/>
    </source>
</evidence>
<dbReference type="SUPFAM" id="SSF53649">
    <property type="entry name" value="Alkaline phosphatase-like"/>
    <property type="match status" value="1"/>
</dbReference>
<dbReference type="EMBL" id="CP025958">
    <property type="protein sequence ID" value="AWM38020.1"/>
    <property type="molecule type" value="Genomic_DNA"/>
</dbReference>
<gene>
    <name evidence="1" type="ORF">C1280_14145</name>
</gene>
<sequence>MLVDDFGWGDAACNGNWKLFVKADGSGAELYDLGVEPKGDRNVAADKPEVVKRRAERGLTWRNELP</sequence>
<dbReference type="Gene3D" id="3.30.1120.10">
    <property type="match status" value="1"/>
</dbReference>